<organism evidence="5 6">
    <name type="scientific">Leifsonia aquatica</name>
    <name type="common">Corynebacterium aquaticum</name>
    <dbReference type="NCBI Taxonomy" id="144185"/>
    <lineage>
        <taxon>Bacteria</taxon>
        <taxon>Bacillati</taxon>
        <taxon>Actinomycetota</taxon>
        <taxon>Actinomycetes</taxon>
        <taxon>Micrococcales</taxon>
        <taxon>Microbacteriaceae</taxon>
        <taxon>Leifsonia</taxon>
    </lineage>
</organism>
<dbReference type="AlphaFoldDB" id="A0A7W4YKR9"/>
<evidence type="ECO:0000313" key="5">
    <source>
        <dbReference type="EMBL" id="MBB2968767.1"/>
    </source>
</evidence>
<name>A0A7W4YKR9_LEIAQ</name>
<dbReference type="SUPFAM" id="SSF47413">
    <property type="entry name" value="lambda repressor-like DNA-binding domains"/>
    <property type="match status" value="1"/>
</dbReference>
<evidence type="ECO:0000256" key="2">
    <source>
        <dbReference type="ARBA" id="ARBA00023125"/>
    </source>
</evidence>
<dbReference type="EMBL" id="JACHVP010000004">
    <property type="protein sequence ID" value="MBB2968767.1"/>
    <property type="molecule type" value="Genomic_DNA"/>
</dbReference>
<accession>A0A7W4YKR9</accession>
<dbReference type="PROSITE" id="PS50932">
    <property type="entry name" value="HTH_LACI_2"/>
    <property type="match status" value="1"/>
</dbReference>
<gene>
    <name evidence="5" type="ORF">FHX33_003543</name>
</gene>
<dbReference type="SMART" id="SM00354">
    <property type="entry name" value="HTH_LACI"/>
    <property type="match status" value="1"/>
</dbReference>
<evidence type="ECO:0000256" key="1">
    <source>
        <dbReference type="ARBA" id="ARBA00023015"/>
    </source>
</evidence>
<dbReference type="InterPro" id="IPR010982">
    <property type="entry name" value="Lambda_DNA-bd_dom_sf"/>
</dbReference>
<proteinExistence type="predicted"/>
<dbReference type="InterPro" id="IPR028082">
    <property type="entry name" value="Peripla_BP_I"/>
</dbReference>
<dbReference type="PANTHER" id="PTHR30146">
    <property type="entry name" value="LACI-RELATED TRANSCRIPTIONAL REPRESSOR"/>
    <property type="match status" value="1"/>
</dbReference>
<dbReference type="InterPro" id="IPR000843">
    <property type="entry name" value="HTH_LacI"/>
</dbReference>
<dbReference type="Pfam" id="PF00356">
    <property type="entry name" value="LacI"/>
    <property type="match status" value="1"/>
</dbReference>
<evidence type="ECO:0000313" key="6">
    <source>
        <dbReference type="Proteomes" id="UP000538196"/>
    </source>
</evidence>
<dbReference type="PANTHER" id="PTHR30146:SF109">
    <property type="entry name" value="HTH-TYPE TRANSCRIPTIONAL REGULATOR GALS"/>
    <property type="match status" value="1"/>
</dbReference>
<dbReference type="Gene3D" id="3.40.50.2300">
    <property type="match status" value="2"/>
</dbReference>
<dbReference type="RefSeq" id="WP_021765368.1">
    <property type="nucleotide sequence ID" value="NZ_JACHVP010000004.1"/>
</dbReference>
<dbReference type="Proteomes" id="UP000538196">
    <property type="component" value="Unassembled WGS sequence"/>
</dbReference>
<comment type="caution">
    <text evidence="5">The sequence shown here is derived from an EMBL/GenBank/DDBJ whole genome shotgun (WGS) entry which is preliminary data.</text>
</comment>
<dbReference type="PROSITE" id="PS00356">
    <property type="entry name" value="HTH_LACI_1"/>
    <property type="match status" value="1"/>
</dbReference>
<evidence type="ECO:0000256" key="3">
    <source>
        <dbReference type="ARBA" id="ARBA00023163"/>
    </source>
</evidence>
<keyword evidence="2" id="KW-0238">DNA-binding</keyword>
<keyword evidence="1" id="KW-0805">Transcription regulation</keyword>
<dbReference type="GO" id="GO:0000976">
    <property type="term" value="F:transcription cis-regulatory region binding"/>
    <property type="evidence" value="ECO:0007669"/>
    <property type="project" value="TreeGrafter"/>
</dbReference>
<sequence length="325" mass="34403">MAARSSIRDVAERAAVSVGTVSNFLNDTKPIAPATAERIRAAIDELGFIPNAAVRVMQGARSPALAFLVPDLSNPFLAEVSRGIEDVALERGHIVITCNTDGDLDREQRFAQVLAEMRVAGAITMAMTAEGEPLQLVKDSGARVVLVGAHSDEYISVNIDNPLAGYLAMQHLLERGHRRCVFFGGPGAAPQIAERLDGIQEAIRVAGASVEITRFDAAGNDMASRLRAAETLLDDLDGATAAICANDLLALALETAALRRGLRIPQDLAIIGYDDIDDSISAVVPLTSVHHSGRELGAHAAALALGLDEDLRPVSPPRLVVREST</sequence>
<dbReference type="InterPro" id="IPR046335">
    <property type="entry name" value="LacI/GalR-like_sensor"/>
</dbReference>
<keyword evidence="3" id="KW-0804">Transcription</keyword>
<keyword evidence="6" id="KW-1185">Reference proteome</keyword>
<dbReference type="SUPFAM" id="SSF53822">
    <property type="entry name" value="Periplasmic binding protein-like I"/>
    <property type="match status" value="1"/>
</dbReference>
<dbReference type="Gene3D" id="1.10.260.40">
    <property type="entry name" value="lambda repressor-like DNA-binding domains"/>
    <property type="match status" value="1"/>
</dbReference>
<dbReference type="GO" id="GO:0003700">
    <property type="term" value="F:DNA-binding transcription factor activity"/>
    <property type="evidence" value="ECO:0007669"/>
    <property type="project" value="TreeGrafter"/>
</dbReference>
<reference evidence="5 6" key="1">
    <citation type="submission" date="2020-08" db="EMBL/GenBank/DDBJ databases">
        <title>Sequencing the genomes of 1000 actinobacteria strains.</title>
        <authorList>
            <person name="Klenk H.-P."/>
        </authorList>
    </citation>
    <scope>NUCLEOTIDE SEQUENCE [LARGE SCALE GENOMIC DNA]</scope>
    <source>
        <strain evidence="5 6">DSM 20146</strain>
    </source>
</reference>
<dbReference type="Pfam" id="PF13377">
    <property type="entry name" value="Peripla_BP_3"/>
    <property type="match status" value="1"/>
</dbReference>
<feature type="domain" description="HTH lacI-type" evidence="4">
    <location>
        <begin position="5"/>
        <end position="59"/>
    </location>
</feature>
<dbReference type="CDD" id="cd01392">
    <property type="entry name" value="HTH_LacI"/>
    <property type="match status" value="1"/>
</dbReference>
<evidence type="ECO:0000259" key="4">
    <source>
        <dbReference type="PROSITE" id="PS50932"/>
    </source>
</evidence>
<protein>
    <submittedName>
        <fullName evidence="5">LacI family transcriptional regulator</fullName>
    </submittedName>
</protein>